<dbReference type="PANTHER" id="PTHR13847">
    <property type="entry name" value="SARCOSINE DEHYDROGENASE-RELATED"/>
    <property type="match status" value="1"/>
</dbReference>
<evidence type="ECO:0000259" key="2">
    <source>
        <dbReference type="Pfam" id="PF01266"/>
    </source>
</evidence>
<dbReference type="EMBL" id="FTOB01000001">
    <property type="protein sequence ID" value="SIS42293.1"/>
    <property type="molecule type" value="Genomic_DNA"/>
</dbReference>
<accession>A0ABY1KM99</accession>
<sequence>MVDYIIVGLGLAGISFCEQLEGHNKTFKVINDDSQTSSKVAGGLYNPVILKRFTLAWQADEQLKEAKTFYADLEAKLKVRLDYGLPVYRRFHSAEEQNQWFEASDKKGLGKFLSTQLQPNTNACIDAPFGFGEVRHTGRIDTEALLSSYKKYLLEKALLLEETFNFDILRQVGEGVAYGTLKAKHIVFAEGYGLKNNPFFNYLPLQGSKGEYLMIKAPDLKEDKAIKSAIFIIPQGGDVYRVGANYERNDKTNTPTEAAKNGLLDKLRTVLKCDFELIGQVAGIRPTVEDRKPLVGRHPKMEHMYVLNGFGSRGVLIGPSASKQLYGFIENREALDPQLDIARFTQKYFR</sequence>
<dbReference type="SUPFAM" id="SSF54373">
    <property type="entry name" value="FAD-linked reductases, C-terminal domain"/>
    <property type="match status" value="1"/>
</dbReference>
<dbReference type="InterPro" id="IPR036188">
    <property type="entry name" value="FAD/NAD-bd_sf"/>
</dbReference>
<protein>
    <submittedName>
        <fullName evidence="3">Glycine/D-amino acid oxidase</fullName>
    </submittedName>
</protein>
<evidence type="ECO:0000313" key="4">
    <source>
        <dbReference type="Proteomes" id="UP000185728"/>
    </source>
</evidence>
<comment type="caution">
    <text evidence="3">The sequence shown here is derived from an EMBL/GenBank/DDBJ whole genome shotgun (WGS) entry which is preliminary data.</text>
</comment>
<evidence type="ECO:0000256" key="1">
    <source>
        <dbReference type="ARBA" id="ARBA00023002"/>
    </source>
</evidence>
<dbReference type="Gene3D" id="3.30.9.10">
    <property type="entry name" value="D-Amino Acid Oxidase, subunit A, domain 2"/>
    <property type="match status" value="1"/>
</dbReference>
<proteinExistence type="predicted"/>
<feature type="domain" description="FAD dependent oxidoreductase" evidence="2">
    <location>
        <begin position="3"/>
        <end position="323"/>
    </location>
</feature>
<name>A0ABY1KM99_9FLAO</name>
<dbReference type="Proteomes" id="UP000185728">
    <property type="component" value="Unassembled WGS sequence"/>
</dbReference>
<gene>
    <name evidence="3" type="ORF">SAMN05421766_101827</name>
</gene>
<organism evidence="3 4">
    <name type="scientific">Zobellia uliginosa</name>
    <dbReference type="NCBI Taxonomy" id="143224"/>
    <lineage>
        <taxon>Bacteria</taxon>
        <taxon>Pseudomonadati</taxon>
        <taxon>Bacteroidota</taxon>
        <taxon>Flavobacteriia</taxon>
        <taxon>Flavobacteriales</taxon>
        <taxon>Flavobacteriaceae</taxon>
        <taxon>Zobellia</taxon>
    </lineage>
</organism>
<dbReference type="Gene3D" id="3.50.50.60">
    <property type="entry name" value="FAD/NAD(P)-binding domain"/>
    <property type="match status" value="1"/>
</dbReference>
<evidence type="ECO:0000313" key="3">
    <source>
        <dbReference type="EMBL" id="SIS42293.1"/>
    </source>
</evidence>
<keyword evidence="4" id="KW-1185">Reference proteome</keyword>
<dbReference type="SUPFAM" id="SSF51971">
    <property type="entry name" value="Nucleotide-binding domain"/>
    <property type="match status" value="1"/>
</dbReference>
<dbReference type="RefSeq" id="WP_076453625.1">
    <property type="nucleotide sequence ID" value="NZ_FTOB01000001.1"/>
</dbReference>
<keyword evidence="1" id="KW-0560">Oxidoreductase</keyword>
<dbReference type="InterPro" id="IPR006076">
    <property type="entry name" value="FAD-dep_OxRdtase"/>
</dbReference>
<dbReference type="PANTHER" id="PTHR13847:SF289">
    <property type="entry name" value="GLYCINE OXIDASE"/>
    <property type="match status" value="1"/>
</dbReference>
<dbReference type="Pfam" id="PF01266">
    <property type="entry name" value="DAO"/>
    <property type="match status" value="1"/>
</dbReference>
<reference evidence="3 4" key="1">
    <citation type="submission" date="2017-01" db="EMBL/GenBank/DDBJ databases">
        <authorList>
            <person name="Varghese N."/>
            <person name="Submissions S."/>
        </authorList>
    </citation>
    <scope>NUCLEOTIDE SEQUENCE [LARGE SCALE GENOMIC DNA]</scope>
    <source>
        <strain evidence="3 4">DSM 2061</strain>
    </source>
</reference>